<evidence type="ECO:0000256" key="11">
    <source>
        <dbReference type="ARBA" id="ARBA00047844"/>
    </source>
</evidence>
<keyword evidence="12" id="KW-0175">Coiled coil</keyword>
<dbReference type="EC" id="6.1.1.22" evidence="3"/>
<keyword evidence="6" id="KW-0547">Nucleotide-binding</keyword>
<dbReference type="AlphaFoldDB" id="A0A5N6KU19"/>
<protein>
    <recommendedName>
        <fullName evidence="3">asparagine--tRNA ligase</fullName>
        <ecNumber evidence="3">6.1.1.22</ecNumber>
    </recommendedName>
    <alternativeName>
        <fullName evidence="10">Asparaginyl-tRNA synthetase</fullName>
    </alternativeName>
</protein>
<evidence type="ECO:0000256" key="7">
    <source>
        <dbReference type="ARBA" id="ARBA00022840"/>
    </source>
</evidence>
<dbReference type="InterPro" id="IPR048952">
    <property type="entry name" value="AsnRS_N"/>
</dbReference>
<dbReference type="FunFam" id="3.30.930.10:FF:000040">
    <property type="entry name" value="Asparagine--tRNA ligase, cytoplasmic"/>
    <property type="match status" value="1"/>
</dbReference>
<name>A0A5N6KU19_9ROSI</name>
<evidence type="ECO:0000256" key="10">
    <source>
        <dbReference type="ARBA" id="ARBA00029886"/>
    </source>
</evidence>
<evidence type="ECO:0000256" key="13">
    <source>
        <dbReference type="SAM" id="MobiDB-lite"/>
    </source>
</evidence>
<evidence type="ECO:0000256" key="2">
    <source>
        <dbReference type="ARBA" id="ARBA00008226"/>
    </source>
</evidence>
<evidence type="ECO:0000256" key="8">
    <source>
        <dbReference type="ARBA" id="ARBA00022917"/>
    </source>
</evidence>
<dbReference type="PANTHER" id="PTHR22594:SF16">
    <property type="entry name" value="ASPARAGINE--TRNA LIGASE, CYTOPLASMIC"/>
    <property type="match status" value="1"/>
</dbReference>
<evidence type="ECO:0000256" key="4">
    <source>
        <dbReference type="ARBA" id="ARBA00022490"/>
    </source>
</evidence>
<dbReference type="PRINTS" id="PR01042">
    <property type="entry name" value="TRNASYNTHASP"/>
</dbReference>
<dbReference type="Pfam" id="PF20917">
    <property type="entry name" value="AsnRS_N"/>
    <property type="match status" value="1"/>
</dbReference>
<dbReference type="InterPro" id="IPR045864">
    <property type="entry name" value="aa-tRNA-synth_II/BPL/LPL"/>
</dbReference>
<dbReference type="EMBL" id="VIBQ01000013">
    <property type="protein sequence ID" value="KAB8345892.1"/>
    <property type="molecule type" value="Genomic_DNA"/>
</dbReference>
<dbReference type="Gene3D" id="3.30.1910.20">
    <property type="entry name" value="asparaginyl-tRNA synthetase, N-terminal domain"/>
    <property type="match status" value="1"/>
</dbReference>
<evidence type="ECO:0000259" key="14">
    <source>
        <dbReference type="PROSITE" id="PS50862"/>
    </source>
</evidence>
<dbReference type="GO" id="GO:0006421">
    <property type="term" value="P:asparaginyl-tRNA aminoacylation"/>
    <property type="evidence" value="ECO:0007669"/>
    <property type="project" value="InterPro"/>
</dbReference>
<dbReference type="Pfam" id="PF00152">
    <property type="entry name" value="tRNA-synt_2"/>
    <property type="match status" value="1"/>
</dbReference>
<evidence type="ECO:0000256" key="5">
    <source>
        <dbReference type="ARBA" id="ARBA00022598"/>
    </source>
</evidence>
<keyword evidence="7" id="KW-0067">ATP-binding</keyword>
<proteinExistence type="inferred from homology"/>
<dbReference type="InterPro" id="IPR004364">
    <property type="entry name" value="Aa-tRNA-synt_II"/>
</dbReference>
<accession>A0A5N6KU19</accession>
<evidence type="ECO:0000256" key="1">
    <source>
        <dbReference type="ARBA" id="ARBA00004496"/>
    </source>
</evidence>
<evidence type="ECO:0000256" key="12">
    <source>
        <dbReference type="SAM" id="Coils"/>
    </source>
</evidence>
<dbReference type="SUPFAM" id="SSF55681">
    <property type="entry name" value="Class II aaRS and biotin synthetases"/>
    <property type="match status" value="1"/>
</dbReference>
<dbReference type="CDD" id="cd04323">
    <property type="entry name" value="AsnRS_cyto_like_N"/>
    <property type="match status" value="1"/>
</dbReference>
<dbReference type="InterPro" id="IPR002312">
    <property type="entry name" value="Asp/Asn-tRNA-synth_IIb"/>
</dbReference>
<keyword evidence="8" id="KW-0648">Protein biosynthesis</keyword>
<feature type="coiled-coil region" evidence="12">
    <location>
        <begin position="68"/>
        <end position="107"/>
    </location>
</feature>
<comment type="caution">
    <text evidence="15">The sequence shown here is derived from an EMBL/GenBank/DDBJ whole genome shotgun (WGS) entry which is preliminary data.</text>
</comment>
<keyword evidence="5" id="KW-0436">Ligase</keyword>
<sequence>MASTDVYIDEATGQDADTAQGTEQAPYKTLQYAFFQEKPNARYLIRKTADEEKDAAPNAESSLPQGYKAAAKAALKKVTNALDQHKKKAAKQDELDRKKKLEDAEREKVFEAAKNIKITEDTTLPAPVKIRLDEQDPAKITLQSADSKGTRVRVVGRVHRERKQKDLIFLTLRDGYGLMQCVLSGSLAKTYDAITLTRETAMELLGEMKELPAGAHAPLNRELQVDFFRIIGKAVGGDDAITNRVAEKGDAQTLLDNRHLLLRGEKASAVLLVRDAIESAFHQTYREHRCRKVSPPALVQTQVEGGATLFKFDYYGEQAYLTQSSQLYLETCLPSLGDVYCIEKSFRAEKSLTRRHLSEYTHIEAELDFITFDDLLTHLEAVMCRVIDLVLADPTTARLITDLNPGFAAPARPFLRMRYADAIAWLVEHEIVNDEGAPHSFGDDIAEAAERRMTDIIGRPIFLTHFPTEIKAFYMQRAADDPRVTESVDCLMPGVGEIVGGSMRMWDYAELMDAYKREGIAPEPYYWYTDQRRYGSTPHGGYGLGLERFLAWLCGLHTVREACLYPRYMGRCKP</sequence>
<keyword evidence="4" id="KW-0963">Cytoplasm</keyword>
<dbReference type="InterPro" id="IPR006195">
    <property type="entry name" value="aa-tRNA-synth_II"/>
</dbReference>
<dbReference type="Pfam" id="PF01336">
    <property type="entry name" value="tRNA_anti-codon"/>
    <property type="match status" value="1"/>
</dbReference>
<dbReference type="PANTHER" id="PTHR22594">
    <property type="entry name" value="ASPARTYL/LYSYL-TRNA SYNTHETASE"/>
    <property type="match status" value="1"/>
</dbReference>
<dbReference type="InterPro" id="IPR004522">
    <property type="entry name" value="Asn-tRNA-ligase"/>
</dbReference>
<dbReference type="SUPFAM" id="SSF50249">
    <property type="entry name" value="Nucleic acid-binding proteins"/>
    <property type="match status" value="1"/>
</dbReference>
<organism evidence="15 16">
    <name type="scientific">Carpinus fangiana</name>
    <dbReference type="NCBI Taxonomy" id="176857"/>
    <lineage>
        <taxon>Eukaryota</taxon>
        <taxon>Viridiplantae</taxon>
        <taxon>Streptophyta</taxon>
        <taxon>Embryophyta</taxon>
        <taxon>Tracheophyta</taxon>
        <taxon>Spermatophyta</taxon>
        <taxon>Magnoliopsida</taxon>
        <taxon>eudicotyledons</taxon>
        <taxon>Gunneridae</taxon>
        <taxon>Pentapetalae</taxon>
        <taxon>rosids</taxon>
        <taxon>fabids</taxon>
        <taxon>Fagales</taxon>
        <taxon>Betulaceae</taxon>
        <taxon>Carpinus</taxon>
    </lineage>
</organism>
<gene>
    <name evidence="15" type="ORF">FH972_022947</name>
</gene>
<dbReference type="NCBIfam" id="TIGR00457">
    <property type="entry name" value="asnS"/>
    <property type="match status" value="1"/>
</dbReference>
<dbReference type="CDD" id="cd00776">
    <property type="entry name" value="AsxRS_core"/>
    <property type="match status" value="1"/>
</dbReference>
<dbReference type="InterPro" id="IPR004365">
    <property type="entry name" value="NA-bd_OB_tRNA"/>
</dbReference>
<feature type="region of interest" description="Disordered" evidence="13">
    <location>
        <begin position="1"/>
        <end position="23"/>
    </location>
</feature>
<keyword evidence="16" id="KW-1185">Reference proteome</keyword>
<evidence type="ECO:0000313" key="16">
    <source>
        <dbReference type="Proteomes" id="UP000327013"/>
    </source>
</evidence>
<dbReference type="GO" id="GO:0005524">
    <property type="term" value="F:ATP binding"/>
    <property type="evidence" value="ECO:0007669"/>
    <property type="project" value="UniProtKB-KW"/>
</dbReference>
<dbReference type="GO" id="GO:0005737">
    <property type="term" value="C:cytoplasm"/>
    <property type="evidence" value="ECO:0007669"/>
    <property type="project" value="UniProtKB-SubCell"/>
</dbReference>
<dbReference type="Gene3D" id="3.30.930.10">
    <property type="entry name" value="Bira Bifunctional Protein, Domain 2"/>
    <property type="match status" value="1"/>
</dbReference>
<evidence type="ECO:0000256" key="6">
    <source>
        <dbReference type="ARBA" id="ARBA00022741"/>
    </source>
</evidence>
<evidence type="ECO:0000256" key="9">
    <source>
        <dbReference type="ARBA" id="ARBA00023146"/>
    </source>
</evidence>
<dbReference type="PROSITE" id="PS50862">
    <property type="entry name" value="AA_TRNA_LIGASE_II"/>
    <property type="match status" value="1"/>
</dbReference>
<comment type="catalytic activity">
    <reaction evidence="11">
        <text>tRNA(Asn) + L-asparagine + ATP = L-asparaginyl-tRNA(Asn) + AMP + diphosphate + H(+)</text>
        <dbReference type="Rhea" id="RHEA:11180"/>
        <dbReference type="Rhea" id="RHEA-COMP:9659"/>
        <dbReference type="Rhea" id="RHEA-COMP:9674"/>
        <dbReference type="ChEBI" id="CHEBI:15378"/>
        <dbReference type="ChEBI" id="CHEBI:30616"/>
        <dbReference type="ChEBI" id="CHEBI:33019"/>
        <dbReference type="ChEBI" id="CHEBI:58048"/>
        <dbReference type="ChEBI" id="CHEBI:78442"/>
        <dbReference type="ChEBI" id="CHEBI:78515"/>
        <dbReference type="ChEBI" id="CHEBI:456215"/>
        <dbReference type="EC" id="6.1.1.22"/>
    </reaction>
</comment>
<dbReference type="GO" id="GO:0004816">
    <property type="term" value="F:asparagine-tRNA ligase activity"/>
    <property type="evidence" value="ECO:0007669"/>
    <property type="project" value="UniProtKB-EC"/>
</dbReference>
<evidence type="ECO:0000256" key="3">
    <source>
        <dbReference type="ARBA" id="ARBA00012816"/>
    </source>
</evidence>
<dbReference type="InterPro" id="IPR012340">
    <property type="entry name" value="NA-bd_OB-fold"/>
</dbReference>
<comment type="similarity">
    <text evidence="2">Belongs to the class-II aminoacyl-tRNA synthetase family.</text>
</comment>
<comment type="subcellular location">
    <subcellularLocation>
        <location evidence="1">Cytoplasm</location>
    </subcellularLocation>
</comment>
<evidence type="ECO:0000313" key="15">
    <source>
        <dbReference type="EMBL" id="KAB8345892.1"/>
    </source>
</evidence>
<dbReference type="Proteomes" id="UP000327013">
    <property type="component" value="Unassembled WGS sequence"/>
</dbReference>
<dbReference type="Gene3D" id="2.40.50.140">
    <property type="entry name" value="Nucleic acid-binding proteins"/>
    <property type="match status" value="1"/>
</dbReference>
<dbReference type="OrthoDB" id="1931232at2759"/>
<keyword evidence="9" id="KW-0030">Aminoacyl-tRNA synthetase</keyword>
<reference evidence="15 16" key="1">
    <citation type="submission" date="2019-06" db="EMBL/GenBank/DDBJ databases">
        <title>A chromosomal-level reference genome of Carpinus fangiana (Coryloideae, Betulaceae).</title>
        <authorList>
            <person name="Yang X."/>
            <person name="Wang Z."/>
            <person name="Zhang L."/>
            <person name="Hao G."/>
            <person name="Liu J."/>
            <person name="Yang Y."/>
        </authorList>
    </citation>
    <scope>NUCLEOTIDE SEQUENCE [LARGE SCALE GENOMIC DNA]</scope>
    <source>
        <strain evidence="15">Cfa_2016G</strain>
        <tissue evidence="15">Leaf</tissue>
    </source>
</reference>
<feature type="domain" description="Aminoacyl-transfer RNA synthetases class-II family profile" evidence="14">
    <location>
        <begin position="273"/>
        <end position="566"/>
    </location>
</feature>
<dbReference type="GO" id="GO:0003676">
    <property type="term" value="F:nucleic acid binding"/>
    <property type="evidence" value="ECO:0007669"/>
    <property type="project" value="InterPro"/>
</dbReference>